<dbReference type="AlphaFoldDB" id="A0AA38GBX3"/>
<feature type="non-terminal residue" evidence="3">
    <location>
        <position position="1"/>
    </location>
</feature>
<keyword evidence="4" id="KW-1185">Reference proteome</keyword>
<comment type="caution">
    <text evidence="3">The sequence shown here is derived from an EMBL/GenBank/DDBJ whole genome shotgun (WGS) entry which is preliminary data.</text>
</comment>
<evidence type="ECO:0000259" key="2">
    <source>
        <dbReference type="Pfam" id="PF01425"/>
    </source>
</evidence>
<reference evidence="3 4" key="1">
    <citation type="journal article" date="2021" name="Nat. Plants">
        <title>The Taxus genome provides insights into paclitaxel biosynthesis.</title>
        <authorList>
            <person name="Xiong X."/>
            <person name="Gou J."/>
            <person name="Liao Q."/>
            <person name="Li Y."/>
            <person name="Zhou Q."/>
            <person name="Bi G."/>
            <person name="Li C."/>
            <person name="Du R."/>
            <person name="Wang X."/>
            <person name="Sun T."/>
            <person name="Guo L."/>
            <person name="Liang H."/>
            <person name="Lu P."/>
            <person name="Wu Y."/>
            <person name="Zhang Z."/>
            <person name="Ro D.K."/>
            <person name="Shang Y."/>
            <person name="Huang S."/>
            <person name="Yan J."/>
        </authorList>
    </citation>
    <scope>NUCLEOTIDE SEQUENCE [LARGE SCALE GENOMIC DNA]</scope>
    <source>
        <strain evidence="3">Ta-2019</strain>
    </source>
</reference>
<evidence type="ECO:0000256" key="1">
    <source>
        <dbReference type="SAM" id="Phobius"/>
    </source>
</evidence>
<dbReference type="OMA" id="NKQDFGA"/>
<evidence type="ECO:0000313" key="4">
    <source>
        <dbReference type="Proteomes" id="UP000824469"/>
    </source>
</evidence>
<accession>A0AA38GBX3</accession>
<dbReference type="EMBL" id="JAHRHJ020000003">
    <property type="protein sequence ID" value="KAH9320514.1"/>
    <property type="molecule type" value="Genomic_DNA"/>
</dbReference>
<keyword evidence="1" id="KW-0812">Transmembrane</keyword>
<feature type="domain" description="Amidase" evidence="2">
    <location>
        <begin position="78"/>
        <end position="181"/>
    </location>
</feature>
<dbReference type="Gene3D" id="3.90.1300.10">
    <property type="entry name" value="Amidase signature (AS) domain"/>
    <property type="match status" value="1"/>
</dbReference>
<keyword evidence="1" id="KW-0472">Membrane</keyword>
<sequence>LEFESLKILAIVSTLEKLKMSAMAKVCVLVGLGIAGLIIVSRRWKKTRRQSREDFGAFLERLYLLPPPQPAPPIARHILTDLTFALQDIFDVEGYVTGFGNPDWLRTHDPATKTAGAVSLVVAQGATCVGKTVMDELAYSITGENKHYGTPTNPAIASRIPGGSSSGSAVAVAAELVDFAL</sequence>
<organism evidence="3 4">
    <name type="scientific">Taxus chinensis</name>
    <name type="common">Chinese yew</name>
    <name type="synonym">Taxus wallichiana var. chinensis</name>
    <dbReference type="NCBI Taxonomy" id="29808"/>
    <lineage>
        <taxon>Eukaryota</taxon>
        <taxon>Viridiplantae</taxon>
        <taxon>Streptophyta</taxon>
        <taxon>Embryophyta</taxon>
        <taxon>Tracheophyta</taxon>
        <taxon>Spermatophyta</taxon>
        <taxon>Pinopsida</taxon>
        <taxon>Pinidae</taxon>
        <taxon>Conifers II</taxon>
        <taxon>Cupressales</taxon>
        <taxon>Taxaceae</taxon>
        <taxon>Taxus</taxon>
    </lineage>
</organism>
<dbReference type="InterPro" id="IPR036928">
    <property type="entry name" value="AS_sf"/>
</dbReference>
<name>A0AA38GBX3_TAXCH</name>
<protein>
    <recommendedName>
        <fullName evidence="2">Amidase domain-containing protein</fullName>
    </recommendedName>
</protein>
<dbReference type="Proteomes" id="UP000824469">
    <property type="component" value="Unassembled WGS sequence"/>
</dbReference>
<dbReference type="InterPro" id="IPR023631">
    <property type="entry name" value="Amidase_dom"/>
</dbReference>
<dbReference type="PANTHER" id="PTHR46310">
    <property type="entry name" value="AMIDASE 1"/>
    <property type="match status" value="1"/>
</dbReference>
<proteinExistence type="predicted"/>
<dbReference type="PANTHER" id="PTHR46310:SF4">
    <property type="entry name" value="OUTER ENVELOPE PROTEIN 64, MITOCHONDRIAL"/>
    <property type="match status" value="1"/>
</dbReference>
<keyword evidence="1" id="KW-1133">Transmembrane helix</keyword>
<gene>
    <name evidence="3" type="ORF">KI387_015153</name>
</gene>
<dbReference type="Pfam" id="PF01425">
    <property type="entry name" value="Amidase"/>
    <property type="match status" value="1"/>
</dbReference>
<evidence type="ECO:0000313" key="3">
    <source>
        <dbReference type="EMBL" id="KAH9320514.1"/>
    </source>
</evidence>
<dbReference type="SUPFAM" id="SSF75304">
    <property type="entry name" value="Amidase signature (AS) enzymes"/>
    <property type="match status" value="1"/>
</dbReference>
<feature type="transmembrane region" description="Helical" evidence="1">
    <location>
        <begin position="20"/>
        <end position="40"/>
    </location>
</feature>
<feature type="non-terminal residue" evidence="3">
    <location>
        <position position="181"/>
    </location>
</feature>